<gene>
    <name evidence="1" type="ORF">GPUH_LOCUS8027</name>
</gene>
<protein>
    <submittedName>
        <fullName evidence="1">Uncharacterized protein</fullName>
    </submittedName>
</protein>
<dbReference type="AlphaFoldDB" id="A0A3P6RMC9"/>
<keyword evidence="2" id="KW-1185">Reference proteome</keyword>
<dbReference type="Proteomes" id="UP000271098">
    <property type="component" value="Unassembled WGS sequence"/>
</dbReference>
<organism evidence="1 2">
    <name type="scientific">Gongylonema pulchrum</name>
    <dbReference type="NCBI Taxonomy" id="637853"/>
    <lineage>
        <taxon>Eukaryota</taxon>
        <taxon>Metazoa</taxon>
        <taxon>Ecdysozoa</taxon>
        <taxon>Nematoda</taxon>
        <taxon>Chromadorea</taxon>
        <taxon>Rhabditida</taxon>
        <taxon>Spirurina</taxon>
        <taxon>Spiruromorpha</taxon>
        <taxon>Spiruroidea</taxon>
        <taxon>Gongylonematidae</taxon>
        <taxon>Gongylonema</taxon>
    </lineage>
</organism>
<name>A0A3P6RMC9_9BILA</name>
<evidence type="ECO:0000313" key="2">
    <source>
        <dbReference type="Proteomes" id="UP000271098"/>
    </source>
</evidence>
<dbReference type="EMBL" id="UYRT01022338">
    <property type="protein sequence ID" value="VDK60517.1"/>
    <property type="molecule type" value="Genomic_DNA"/>
</dbReference>
<sequence length="90" mass="10065">MTFSRVLEAKNVFFCCSENTTKDSRSARISCLISTTKEINEDSALLIHGLQIFFQHRGYHCLDEPVPFATQTVIAANEVGNVQNDETVVN</sequence>
<reference evidence="1 2" key="1">
    <citation type="submission" date="2018-11" db="EMBL/GenBank/DDBJ databases">
        <authorList>
            <consortium name="Pathogen Informatics"/>
        </authorList>
    </citation>
    <scope>NUCLEOTIDE SEQUENCE [LARGE SCALE GENOMIC DNA]</scope>
</reference>
<proteinExistence type="predicted"/>
<accession>A0A3P6RMC9</accession>
<evidence type="ECO:0000313" key="1">
    <source>
        <dbReference type="EMBL" id="VDK60517.1"/>
    </source>
</evidence>